<evidence type="ECO:0000313" key="5">
    <source>
        <dbReference type="Proteomes" id="UP000085678"/>
    </source>
</evidence>
<dbReference type="Gene3D" id="4.10.800.10">
    <property type="entry name" value="Thyroglobulin type-1"/>
    <property type="match status" value="1"/>
</dbReference>
<organism evidence="5 6">
    <name type="scientific">Lingula anatina</name>
    <name type="common">Brachiopod</name>
    <name type="synonym">Lingula unguis</name>
    <dbReference type="NCBI Taxonomy" id="7574"/>
    <lineage>
        <taxon>Eukaryota</taxon>
        <taxon>Metazoa</taxon>
        <taxon>Spiralia</taxon>
        <taxon>Lophotrochozoa</taxon>
        <taxon>Brachiopoda</taxon>
        <taxon>Linguliformea</taxon>
        <taxon>Lingulata</taxon>
        <taxon>Lingulida</taxon>
        <taxon>Linguloidea</taxon>
        <taxon>Lingulidae</taxon>
        <taxon>Lingula</taxon>
    </lineage>
</organism>
<evidence type="ECO:0000256" key="2">
    <source>
        <dbReference type="PROSITE-ProRule" id="PRU00500"/>
    </source>
</evidence>
<name>A0A1S3JTE8_LINAN</name>
<evidence type="ECO:0000313" key="6">
    <source>
        <dbReference type="RefSeq" id="XP_013413640.1"/>
    </source>
</evidence>
<dbReference type="Proteomes" id="UP000085678">
    <property type="component" value="Unplaced"/>
</dbReference>
<feature type="chain" id="PRO_5010226395" evidence="3">
    <location>
        <begin position="17"/>
        <end position="114"/>
    </location>
</feature>
<dbReference type="OrthoDB" id="1725934at2759"/>
<dbReference type="InterPro" id="IPR000716">
    <property type="entry name" value="Thyroglobulin_1"/>
</dbReference>
<keyword evidence="5" id="KW-1185">Reference proteome</keyword>
<gene>
    <name evidence="6" type="primary">LOC106175985</name>
</gene>
<dbReference type="AlphaFoldDB" id="A0A1S3JTE8"/>
<reference evidence="6" key="1">
    <citation type="submission" date="2025-08" db="UniProtKB">
        <authorList>
            <consortium name="RefSeq"/>
        </authorList>
    </citation>
    <scope>IDENTIFICATION</scope>
    <source>
        <tissue evidence="6">Gonads</tissue>
    </source>
</reference>
<keyword evidence="3" id="KW-0732">Signal</keyword>
<dbReference type="InParanoid" id="A0A1S3JTE8"/>
<proteinExistence type="predicted"/>
<dbReference type="PROSITE" id="PS51162">
    <property type="entry name" value="THYROGLOBULIN_1_2"/>
    <property type="match status" value="1"/>
</dbReference>
<dbReference type="KEGG" id="lak:106175985"/>
<keyword evidence="1" id="KW-1015">Disulfide bond</keyword>
<protein>
    <submittedName>
        <fullName evidence="6">Uncharacterized protein LOC106175985</fullName>
    </submittedName>
</protein>
<evidence type="ECO:0000259" key="4">
    <source>
        <dbReference type="PROSITE" id="PS51162"/>
    </source>
</evidence>
<dbReference type="GeneID" id="106175985"/>
<evidence type="ECO:0000256" key="1">
    <source>
        <dbReference type="ARBA" id="ARBA00023157"/>
    </source>
</evidence>
<evidence type="ECO:0000256" key="3">
    <source>
        <dbReference type="SAM" id="SignalP"/>
    </source>
</evidence>
<accession>A0A1S3JTE8</accession>
<feature type="signal peptide" evidence="3">
    <location>
        <begin position="1"/>
        <end position="16"/>
    </location>
</feature>
<dbReference type="SUPFAM" id="SSF57610">
    <property type="entry name" value="Thyroglobulin type-1 domain"/>
    <property type="match status" value="1"/>
</dbReference>
<comment type="caution">
    <text evidence="2">Lacks conserved residue(s) required for the propagation of feature annotation.</text>
</comment>
<dbReference type="RefSeq" id="XP_013413640.1">
    <property type="nucleotide sequence ID" value="XM_013558186.1"/>
</dbReference>
<dbReference type="InterPro" id="IPR036857">
    <property type="entry name" value="Thyroglobulin_1_sf"/>
</dbReference>
<feature type="domain" description="Thyroglobulin type-1" evidence="4">
    <location>
        <begin position="20"/>
        <end position="84"/>
    </location>
</feature>
<sequence>MKILVVVICVVGAVYAGQCPKTCKEKEAEFDASPKKPGMERPICTPEGTFDKKQYLGAGSYCVDECGVELADYESKDRWLPHDCSCARDKADAGVYTKHPDCDRYGAYAARPKV</sequence>